<evidence type="ECO:0000313" key="8">
    <source>
        <dbReference type="Proteomes" id="UP000198620"/>
    </source>
</evidence>
<dbReference type="PRINTS" id="PR00469">
    <property type="entry name" value="PNDRDTASEII"/>
</dbReference>
<dbReference type="Gene3D" id="3.50.50.100">
    <property type="match status" value="1"/>
</dbReference>
<organism evidence="7 8">
    <name type="scientific">Nitrosovibrio tenuis</name>
    <dbReference type="NCBI Taxonomy" id="1233"/>
    <lineage>
        <taxon>Bacteria</taxon>
        <taxon>Pseudomonadati</taxon>
        <taxon>Pseudomonadota</taxon>
        <taxon>Betaproteobacteria</taxon>
        <taxon>Nitrosomonadales</taxon>
        <taxon>Nitrosomonadaceae</taxon>
        <taxon>Nitrosovibrio</taxon>
    </lineage>
</organism>
<evidence type="ECO:0000256" key="2">
    <source>
        <dbReference type="ARBA" id="ARBA00005272"/>
    </source>
</evidence>
<accession>A0A1H7HI97</accession>
<dbReference type="PRINTS" id="PR00368">
    <property type="entry name" value="FADPNR"/>
</dbReference>
<dbReference type="InterPro" id="IPR023753">
    <property type="entry name" value="FAD/NAD-binding_dom"/>
</dbReference>
<dbReference type="Pfam" id="PF07992">
    <property type="entry name" value="Pyr_redox_2"/>
    <property type="match status" value="1"/>
</dbReference>
<dbReference type="SUPFAM" id="SSF51905">
    <property type="entry name" value="FAD/NAD(P)-binding domain"/>
    <property type="match status" value="1"/>
</dbReference>
<proteinExistence type="inferred from homology"/>
<comment type="cofactor">
    <cofactor evidence="1">
        <name>FAD</name>
        <dbReference type="ChEBI" id="CHEBI:57692"/>
    </cofactor>
</comment>
<keyword evidence="5" id="KW-0560">Oxidoreductase</keyword>
<feature type="domain" description="FAD/NAD(P)-binding" evidence="6">
    <location>
        <begin position="15"/>
        <end position="310"/>
    </location>
</feature>
<gene>
    <name evidence="7" type="ORF">SAMN05216387_101547</name>
</gene>
<reference evidence="7 8" key="1">
    <citation type="submission" date="2016-10" db="EMBL/GenBank/DDBJ databases">
        <authorList>
            <person name="de Groot N.N."/>
        </authorList>
    </citation>
    <scope>NUCLEOTIDE SEQUENCE [LARGE SCALE GENOMIC DNA]</scope>
    <source>
        <strain evidence="7 8">Nv1</strain>
    </source>
</reference>
<dbReference type="PANTHER" id="PTHR42913">
    <property type="entry name" value="APOPTOSIS-INDUCING FACTOR 1"/>
    <property type="match status" value="1"/>
</dbReference>
<dbReference type="STRING" id="1233.SAMN05216387_101547"/>
<dbReference type="OrthoDB" id="9781621at2"/>
<dbReference type="EMBL" id="FOBH01000001">
    <property type="protein sequence ID" value="SEK48660.1"/>
    <property type="molecule type" value="Genomic_DNA"/>
</dbReference>
<evidence type="ECO:0000313" key="7">
    <source>
        <dbReference type="EMBL" id="SEK48660.1"/>
    </source>
</evidence>
<dbReference type="AlphaFoldDB" id="A0A1H7HI97"/>
<comment type="similarity">
    <text evidence="2">Belongs to the NADH dehydrogenase family.</text>
</comment>
<dbReference type="PANTHER" id="PTHR42913:SF3">
    <property type="entry name" value="64 KDA MITOCHONDRIAL NADH DEHYDROGENASE (EUROFUNG)"/>
    <property type="match status" value="1"/>
</dbReference>
<keyword evidence="8" id="KW-1185">Reference proteome</keyword>
<dbReference type="Proteomes" id="UP000198620">
    <property type="component" value="Unassembled WGS sequence"/>
</dbReference>
<evidence type="ECO:0000256" key="5">
    <source>
        <dbReference type="ARBA" id="ARBA00023002"/>
    </source>
</evidence>
<evidence type="ECO:0000256" key="4">
    <source>
        <dbReference type="ARBA" id="ARBA00022827"/>
    </source>
</evidence>
<keyword evidence="3" id="KW-0285">Flavoprotein</keyword>
<name>A0A1H7HI97_9PROT</name>
<evidence type="ECO:0000259" key="6">
    <source>
        <dbReference type="Pfam" id="PF07992"/>
    </source>
</evidence>
<dbReference type="InterPro" id="IPR051169">
    <property type="entry name" value="NADH-Q_oxidoreductase"/>
</dbReference>
<sequence>MSFLPFYIPGRKQLKIVIVGGGYAGVAALVTLLRHMPDARITIIDPRSHHLKITHLHETFRYPLQDFLIPFSILEDRFGCRHICASLSIDERTLLHWQNDKFLVVNNEIIDFDYVLIASGAPIAPASKSGNVFDLQDFMIYPGSGLLDRELAVCNASEQFISVVGGGATGIQFLFEIAHFLRRRKVECRLRLVHGQNRVLQQFPEGFSTYAQSRMDELDIDFYPNTRYQGQEVNNVVLEEKDTGRQFKLPSAMSFLFLGKKPEILLSANAFGQVMVERKPLQNIFTSGDCCIYNSSGSNTMTAQSAVRKGMLAARNMLRHSGFLKLLEPYWHRDLGYVVSLGPTDAVGWLALEGNVVGGVPALLIKEVVEAQYDLLLTGIDTYLI</sequence>
<dbReference type="GO" id="GO:0003955">
    <property type="term" value="F:NAD(P)H dehydrogenase (quinone) activity"/>
    <property type="evidence" value="ECO:0007669"/>
    <property type="project" value="TreeGrafter"/>
</dbReference>
<protein>
    <submittedName>
        <fullName evidence="7">NADH dehydrogenase</fullName>
    </submittedName>
</protein>
<evidence type="ECO:0000256" key="3">
    <source>
        <dbReference type="ARBA" id="ARBA00022630"/>
    </source>
</evidence>
<keyword evidence="4" id="KW-0274">FAD</keyword>
<dbReference type="RefSeq" id="WP_090826779.1">
    <property type="nucleotide sequence ID" value="NZ_FOBH01000001.1"/>
</dbReference>
<dbReference type="GO" id="GO:0019646">
    <property type="term" value="P:aerobic electron transport chain"/>
    <property type="evidence" value="ECO:0007669"/>
    <property type="project" value="TreeGrafter"/>
</dbReference>
<evidence type="ECO:0000256" key="1">
    <source>
        <dbReference type="ARBA" id="ARBA00001974"/>
    </source>
</evidence>
<dbReference type="InterPro" id="IPR036188">
    <property type="entry name" value="FAD/NAD-bd_sf"/>
</dbReference>